<keyword evidence="3" id="KW-1185">Reference proteome</keyword>
<organism evidence="2 3">
    <name type="scientific">Coffea canephora</name>
    <name type="common">Robusta coffee</name>
    <dbReference type="NCBI Taxonomy" id="49390"/>
    <lineage>
        <taxon>Eukaryota</taxon>
        <taxon>Viridiplantae</taxon>
        <taxon>Streptophyta</taxon>
        <taxon>Embryophyta</taxon>
        <taxon>Tracheophyta</taxon>
        <taxon>Spermatophyta</taxon>
        <taxon>Magnoliopsida</taxon>
        <taxon>eudicotyledons</taxon>
        <taxon>Gunneridae</taxon>
        <taxon>Pentapetalae</taxon>
        <taxon>asterids</taxon>
        <taxon>lamiids</taxon>
        <taxon>Gentianales</taxon>
        <taxon>Rubiaceae</taxon>
        <taxon>Ixoroideae</taxon>
        <taxon>Gardenieae complex</taxon>
        <taxon>Bertiereae - Coffeeae clade</taxon>
        <taxon>Coffeeae</taxon>
        <taxon>Coffea</taxon>
    </lineage>
</organism>
<accession>A0A068UHB4</accession>
<evidence type="ECO:0000256" key="1">
    <source>
        <dbReference type="SAM" id="SignalP"/>
    </source>
</evidence>
<sequence length="78" mass="8481">MGHAPPASTGKRLLIGLTSACLELAVLQSKKERTKANTSSPTAAALGYKRSNSIAKFWVETWWYAYATLILLLSLPCI</sequence>
<gene>
    <name evidence="2" type="ORF">GSCOC_T00024895001</name>
</gene>
<name>A0A068UHB4_COFCA</name>
<proteinExistence type="predicted"/>
<dbReference type="Gramene" id="CDP07594">
    <property type="protein sequence ID" value="CDP07594"/>
    <property type="gene ID" value="GSCOC_T00024895001"/>
</dbReference>
<reference evidence="3" key="1">
    <citation type="journal article" date="2014" name="Science">
        <title>The coffee genome provides insight into the convergent evolution of caffeine biosynthesis.</title>
        <authorList>
            <person name="Denoeud F."/>
            <person name="Carretero-Paulet L."/>
            <person name="Dereeper A."/>
            <person name="Droc G."/>
            <person name="Guyot R."/>
            <person name="Pietrella M."/>
            <person name="Zheng C."/>
            <person name="Alberti A."/>
            <person name="Anthony F."/>
            <person name="Aprea G."/>
            <person name="Aury J.M."/>
            <person name="Bento P."/>
            <person name="Bernard M."/>
            <person name="Bocs S."/>
            <person name="Campa C."/>
            <person name="Cenci A."/>
            <person name="Combes M.C."/>
            <person name="Crouzillat D."/>
            <person name="Da Silva C."/>
            <person name="Daddiego L."/>
            <person name="De Bellis F."/>
            <person name="Dussert S."/>
            <person name="Garsmeur O."/>
            <person name="Gayraud T."/>
            <person name="Guignon V."/>
            <person name="Jahn K."/>
            <person name="Jamilloux V."/>
            <person name="Joet T."/>
            <person name="Labadie K."/>
            <person name="Lan T."/>
            <person name="Leclercq J."/>
            <person name="Lepelley M."/>
            <person name="Leroy T."/>
            <person name="Li L.T."/>
            <person name="Librado P."/>
            <person name="Lopez L."/>
            <person name="Munoz A."/>
            <person name="Noel B."/>
            <person name="Pallavicini A."/>
            <person name="Perrotta G."/>
            <person name="Poncet V."/>
            <person name="Pot D."/>
            <person name="Priyono X."/>
            <person name="Rigoreau M."/>
            <person name="Rouard M."/>
            <person name="Rozas J."/>
            <person name="Tranchant-Dubreuil C."/>
            <person name="VanBuren R."/>
            <person name="Zhang Q."/>
            <person name="Andrade A.C."/>
            <person name="Argout X."/>
            <person name="Bertrand B."/>
            <person name="de Kochko A."/>
            <person name="Graziosi G."/>
            <person name="Henry R.J."/>
            <person name="Jayarama X."/>
            <person name="Ming R."/>
            <person name="Nagai C."/>
            <person name="Rounsley S."/>
            <person name="Sankoff D."/>
            <person name="Giuliano G."/>
            <person name="Albert V.A."/>
            <person name="Wincker P."/>
            <person name="Lashermes P."/>
        </authorList>
    </citation>
    <scope>NUCLEOTIDE SEQUENCE [LARGE SCALE GENOMIC DNA]</scope>
    <source>
        <strain evidence="3">cv. DH200-94</strain>
    </source>
</reference>
<feature type="chain" id="PRO_5001657977" evidence="1">
    <location>
        <begin position="21"/>
        <end position="78"/>
    </location>
</feature>
<feature type="signal peptide" evidence="1">
    <location>
        <begin position="1"/>
        <end position="20"/>
    </location>
</feature>
<dbReference type="Proteomes" id="UP000295252">
    <property type="component" value="Chromosome II"/>
</dbReference>
<dbReference type="EMBL" id="HG739110">
    <property type="protein sequence ID" value="CDP07594.1"/>
    <property type="molecule type" value="Genomic_DNA"/>
</dbReference>
<protein>
    <submittedName>
        <fullName evidence="2">Uncharacterized protein</fullName>
    </submittedName>
</protein>
<keyword evidence="1" id="KW-0732">Signal</keyword>
<evidence type="ECO:0000313" key="2">
    <source>
        <dbReference type="EMBL" id="CDP07594.1"/>
    </source>
</evidence>
<evidence type="ECO:0000313" key="3">
    <source>
        <dbReference type="Proteomes" id="UP000295252"/>
    </source>
</evidence>
<dbReference type="InParanoid" id="A0A068UHB4"/>
<dbReference type="AlphaFoldDB" id="A0A068UHB4"/>